<feature type="compositionally biased region" description="Polar residues" evidence="1">
    <location>
        <begin position="204"/>
        <end position="219"/>
    </location>
</feature>
<keyword evidence="3" id="KW-1185">Reference proteome</keyword>
<dbReference type="Proteomes" id="UP000266723">
    <property type="component" value="Unassembled WGS sequence"/>
</dbReference>
<feature type="compositionally biased region" description="Basic and acidic residues" evidence="1">
    <location>
        <begin position="220"/>
        <end position="230"/>
    </location>
</feature>
<evidence type="ECO:0000313" key="3">
    <source>
        <dbReference type="Proteomes" id="UP000266723"/>
    </source>
</evidence>
<reference evidence="2 3" key="1">
    <citation type="journal article" date="2020" name="BMC Genomics">
        <title>Intraspecific diversification of the crop wild relative Brassica cretica Lam. using demographic model selection.</title>
        <authorList>
            <person name="Kioukis A."/>
            <person name="Michalopoulou V.A."/>
            <person name="Briers L."/>
            <person name="Pirintsos S."/>
            <person name="Studholme D.J."/>
            <person name="Pavlidis P."/>
            <person name="Sarris P.F."/>
        </authorList>
    </citation>
    <scope>NUCLEOTIDE SEQUENCE [LARGE SCALE GENOMIC DNA]</scope>
    <source>
        <strain evidence="3">cv. PFS-1207/04</strain>
    </source>
</reference>
<dbReference type="EMBL" id="QGKV02000759">
    <property type="protein sequence ID" value="KAF3562608.1"/>
    <property type="molecule type" value="Genomic_DNA"/>
</dbReference>
<feature type="region of interest" description="Disordered" evidence="1">
    <location>
        <begin position="108"/>
        <end position="246"/>
    </location>
</feature>
<evidence type="ECO:0000256" key="1">
    <source>
        <dbReference type="SAM" id="MobiDB-lite"/>
    </source>
</evidence>
<sequence>MGEDDPRRVHLAHGRGQPVPRSPCPWARTACAEVTSPKGEDGPPRAHLAHGRGPTSCPETVHPRLSFHNAIPGPLYAIPMSRLTQDYQRKTSGKEKINVKFSKIIMKGDEIWKSPSRDESGPGKDNRDLQGRLDNRDLQGRLETDLSFLSATTDPSQAIRTTPSRVHDVDPTGSDSGTKTVPSGPTGASGATGTTQAQRIPPIGTSNQDRSPSIDQTSIRFDRPDIDPRTSRSTSLEPPRGQAIRR</sequence>
<protein>
    <submittedName>
        <fullName evidence="2">Uncharacterized protein</fullName>
    </submittedName>
</protein>
<feature type="compositionally biased region" description="Low complexity" evidence="1">
    <location>
        <begin position="182"/>
        <end position="195"/>
    </location>
</feature>
<feature type="compositionally biased region" description="Basic and acidic residues" evidence="1">
    <location>
        <begin position="108"/>
        <end position="144"/>
    </location>
</feature>
<feature type="region of interest" description="Disordered" evidence="1">
    <location>
        <begin position="1"/>
        <end position="60"/>
    </location>
</feature>
<gene>
    <name evidence="2" type="ORF">DY000_02013103</name>
</gene>
<name>A0ABQ7CU06_BRACR</name>
<comment type="caution">
    <text evidence="2">The sequence shown here is derived from an EMBL/GenBank/DDBJ whole genome shotgun (WGS) entry which is preliminary data.</text>
</comment>
<evidence type="ECO:0000313" key="2">
    <source>
        <dbReference type="EMBL" id="KAF3562608.1"/>
    </source>
</evidence>
<proteinExistence type="predicted"/>
<organism evidence="2 3">
    <name type="scientific">Brassica cretica</name>
    <name type="common">Mustard</name>
    <dbReference type="NCBI Taxonomy" id="69181"/>
    <lineage>
        <taxon>Eukaryota</taxon>
        <taxon>Viridiplantae</taxon>
        <taxon>Streptophyta</taxon>
        <taxon>Embryophyta</taxon>
        <taxon>Tracheophyta</taxon>
        <taxon>Spermatophyta</taxon>
        <taxon>Magnoliopsida</taxon>
        <taxon>eudicotyledons</taxon>
        <taxon>Gunneridae</taxon>
        <taxon>Pentapetalae</taxon>
        <taxon>rosids</taxon>
        <taxon>malvids</taxon>
        <taxon>Brassicales</taxon>
        <taxon>Brassicaceae</taxon>
        <taxon>Brassiceae</taxon>
        <taxon>Brassica</taxon>
    </lineage>
</organism>
<accession>A0ABQ7CU06</accession>
<feature type="compositionally biased region" description="Polar residues" evidence="1">
    <location>
        <begin position="147"/>
        <end position="164"/>
    </location>
</feature>